<proteinExistence type="predicted"/>
<organism evidence="2">
    <name type="scientific">Tanacetum cinerariifolium</name>
    <name type="common">Dalmatian daisy</name>
    <name type="synonym">Chrysanthemum cinerariifolium</name>
    <dbReference type="NCBI Taxonomy" id="118510"/>
    <lineage>
        <taxon>Eukaryota</taxon>
        <taxon>Viridiplantae</taxon>
        <taxon>Streptophyta</taxon>
        <taxon>Embryophyta</taxon>
        <taxon>Tracheophyta</taxon>
        <taxon>Spermatophyta</taxon>
        <taxon>Magnoliopsida</taxon>
        <taxon>eudicotyledons</taxon>
        <taxon>Gunneridae</taxon>
        <taxon>Pentapetalae</taxon>
        <taxon>asterids</taxon>
        <taxon>campanulids</taxon>
        <taxon>Asterales</taxon>
        <taxon>Asteraceae</taxon>
        <taxon>Asteroideae</taxon>
        <taxon>Anthemideae</taxon>
        <taxon>Anthemidinae</taxon>
        <taxon>Tanacetum</taxon>
    </lineage>
</organism>
<protein>
    <submittedName>
        <fullName evidence="2">Uncharacterized protein</fullName>
    </submittedName>
</protein>
<gene>
    <name evidence="2" type="ORF">Tci_907066</name>
</gene>
<evidence type="ECO:0000256" key="1">
    <source>
        <dbReference type="SAM" id="MobiDB-lite"/>
    </source>
</evidence>
<feature type="compositionally biased region" description="Low complexity" evidence="1">
    <location>
        <begin position="1"/>
        <end position="19"/>
    </location>
</feature>
<dbReference type="EMBL" id="BKCJ011454742">
    <property type="protein sequence ID" value="GFD35097.1"/>
    <property type="molecule type" value="Genomic_DNA"/>
</dbReference>
<name>A0A699VIG6_TANCI</name>
<comment type="caution">
    <text evidence="2">The sequence shown here is derived from an EMBL/GenBank/DDBJ whole genome shotgun (WGS) entry which is preliminary data.</text>
</comment>
<sequence length="73" mass="7483">AADEANVVANDAAGGAAEAPQVPQSPQEPDVIIYMEDDTIHGGFHVKSPVRSNDAPKPTADAAGRAEDPSMLT</sequence>
<evidence type="ECO:0000313" key="2">
    <source>
        <dbReference type="EMBL" id="GFD35097.1"/>
    </source>
</evidence>
<feature type="region of interest" description="Disordered" evidence="1">
    <location>
        <begin position="43"/>
        <end position="73"/>
    </location>
</feature>
<feature type="compositionally biased region" description="Basic and acidic residues" evidence="1">
    <location>
        <begin position="64"/>
        <end position="73"/>
    </location>
</feature>
<feature type="region of interest" description="Disordered" evidence="1">
    <location>
        <begin position="1"/>
        <end position="28"/>
    </location>
</feature>
<feature type="non-terminal residue" evidence="2">
    <location>
        <position position="1"/>
    </location>
</feature>
<reference evidence="2" key="1">
    <citation type="journal article" date="2019" name="Sci. Rep.">
        <title>Draft genome of Tanacetum cinerariifolium, the natural source of mosquito coil.</title>
        <authorList>
            <person name="Yamashiro T."/>
            <person name="Shiraishi A."/>
            <person name="Satake H."/>
            <person name="Nakayama K."/>
        </authorList>
    </citation>
    <scope>NUCLEOTIDE SEQUENCE</scope>
</reference>
<accession>A0A699VIG6</accession>
<dbReference type="AlphaFoldDB" id="A0A699VIG6"/>
<feature type="non-terminal residue" evidence="2">
    <location>
        <position position="73"/>
    </location>
</feature>